<gene>
    <name evidence="1" type="ORF">MNBD_GAMMA26-491</name>
</gene>
<evidence type="ECO:0000313" key="1">
    <source>
        <dbReference type="EMBL" id="VAX10047.1"/>
    </source>
</evidence>
<dbReference type="InterPro" id="IPR025906">
    <property type="entry name" value="YjfB_motility"/>
</dbReference>
<organism evidence="1">
    <name type="scientific">hydrothermal vent metagenome</name>
    <dbReference type="NCBI Taxonomy" id="652676"/>
    <lineage>
        <taxon>unclassified sequences</taxon>
        <taxon>metagenomes</taxon>
        <taxon>ecological metagenomes</taxon>
    </lineage>
</organism>
<dbReference type="EMBL" id="UOFX01000059">
    <property type="protein sequence ID" value="VAX10047.1"/>
    <property type="molecule type" value="Genomic_DNA"/>
</dbReference>
<sequence>MSISAVTSSYIQHSQNKQMEDLSLIMSKKSLDIQEQKGAQAMQLIQSTSANLPDNLGKNIDVIV</sequence>
<protein>
    <recommendedName>
        <fullName evidence="2">Motility protein</fullName>
    </recommendedName>
</protein>
<name>A0A3B1BZH9_9ZZZZ</name>
<dbReference type="Pfam" id="PF14070">
    <property type="entry name" value="YjfB_motility"/>
    <property type="match status" value="1"/>
</dbReference>
<proteinExistence type="predicted"/>
<reference evidence="1" key="1">
    <citation type="submission" date="2018-06" db="EMBL/GenBank/DDBJ databases">
        <authorList>
            <person name="Zhirakovskaya E."/>
        </authorList>
    </citation>
    <scope>NUCLEOTIDE SEQUENCE</scope>
</reference>
<dbReference type="AlphaFoldDB" id="A0A3B1BZH9"/>
<evidence type="ECO:0008006" key="2">
    <source>
        <dbReference type="Google" id="ProtNLM"/>
    </source>
</evidence>
<accession>A0A3B1BZH9</accession>